<reference evidence="3 4" key="1">
    <citation type="submission" date="2015-08" db="EMBL/GenBank/DDBJ databases">
        <title>Next Generation Sequencing and Analysis of the Genome of Puccinia sorghi L Schw, the Causal Agent of Maize Common Rust.</title>
        <authorList>
            <person name="Rochi L."/>
            <person name="Burguener G."/>
            <person name="Darino M."/>
            <person name="Turjanski A."/>
            <person name="Kreff E."/>
            <person name="Dieguez M.J."/>
            <person name="Sacco F."/>
        </authorList>
    </citation>
    <scope>NUCLEOTIDE SEQUENCE [LARGE SCALE GENOMIC DNA]</scope>
    <source>
        <strain evidence="3 4">RO10H11247</strain>
    </source>
</reference>
<evidence type="ECO:0000256" key="2">
    <source>
        <dbReference type="SAM" id="Phobius"/>
    </source>
</evidence>
<dbReference type="AlphaFoldDB" id="A0A0L6UPM2"/>
<feature type="compositionally biased region" description="Acidic residues" evidence="1">
    <location>
        <begin position="434"/>
        <end position="443"/>
    </location>
</feature>
<keyword evidence="2" id="KW-1133">Transmembrane helix</keyword>
<gene>
    <name evidence="3" type="ORF">VP01_478g3</name>
</gene>
<feature type="compositionally biased region" description="Polar residues" evidence="1">
    <location>
        <begin position="342"/>
        <end position="351"/>
    </location>
</feature>
<feature type="compositionally biased region" description="Polar residues" evidence="1">
    <location>
        <begin position="360"/>
        <end position="375"/>
    </location>
</feature>
<dbReference type="EMBL" id="LAVV01009931">
    <property type="protein sequence ID" value="KNZ49785.1"/>
    <property type="molecule type" value="Genomic_DNA"/>
</dbReference>
<name>A0A0L6UPM2_9BASI</name>
<accession>A0A0L6UPM2</accession>
<keyword evidence="2" id="KW-0472">Membrane</keyword>
<proteinExistence type="predicted"/>
<evidence type="ECO:0000313" key="3">
    <source>
        <dbReference type="EMBL" id="KNZ49785.1"/>
    </source>
</evidence>
<protein>
    <submittedName>
        <fullName evidence="3">Uncharacterized protein</fullName>
    </submittedName>
</protein>
<comment type="caution">
    <text evidence="3">The sequence shown here is derived from an EMBL/GenBank/DDBJ whole genome shotgun (WGS) entry which is preliminary data.</text>
</comment>
<keyword evidence="4" id="KW-1185">Reference proteome</keyword>
<keyword evidence="2" id="KW-0812">Transmembrane</keyword>
<evidence type="ECO:0000256" key="1">
    <source>
        <dbReference type="SAM" id="MobiDB-lite"/>
    </source>
</evidence>
<dbReference type="Proteomes" id="UP000037035">
    <property type="component" value="Unassembled WGS sequence"/>
</dbReference>
<feature type="compositionally biased region" description="Basic residues" evidence="1">
    <location>
        <begin position="394"/>
        <end position="404"/>
    </location>
</feature>
<dbReference type="VEuPathDB" id="FungiDB:VP01_478g3"/>
<feature type="region of interest" description="Disordered" evidence="1">
    <location>
        <begin position="430"/>
        <end position="454"/>
    </location>
</feature>
<organism evidence="3 4">
    <name type="scientific">Puccinia sorghi</name>
    <dbReference type="NCBI Taxonomy" id="27349"/>
    <lineage>
        <taxon>Eukaryota</taxon>
        <taxon>Fungi</taxon>
        <taxon>Dikarya</taxon>
        <taxon>Basidiomycota</taxon>
        <taxon>Pucciniomycotina</taxon>
        <taxon>Pucciniomycetes</taxon>
        <taxon>Pucciniales</taxon>
        <taxon>Pucciniaceae</taxon>
        <taxon>Puccinia</taxon>
    </lineage>
</organism>
<feature type="transmembrane region" description="Helical" evidence="2">
    <location>
        <begin position="21"/>
        <end position="41"/>
    </location>
</feature>
<feature type="region of interest" description="Disordered" evidence="1">
    <location>
        <begin position="329"/>
        <end position="404"/>
    </location>
</feature>
<evidence type="ECO:0000313" key="4">
    <source>
        <dbReference type="Proteomes" id="UP000037035"/>
    </source>
</evidence>
<sequence>MNDFRAPEQPKKTSPFLLLKYFFFLHIFSSHLCWLALGLHFDFCGIQSRLSNIQSLCLLNCQMSHDWIWKCTGFLTNFLDGVLCLKVGVWINNEWKTLTPPYKFLLTILGMLCAFHYQCCHCKDMRNHKWITFGYLVMVHIEDELWWVSHEFLCVSCQECAVQSHLLECQHGTQLIFIVFMDIWKQAEENQVVQAIWEKNIGDIDQTGRSKHLGKEQPNQVKYEINAFSIMCLPHLYLITPLLAHPGGLSHVGFLLSLTEPRPLPAVLLHPASCLTRPALKQSFYLDRNFLNNYIFGYIFMYIIICNNSECFNIFQCGAWDESAPVRVVEQHKTRRSKERLSSTTTSSRYNPTKIDLNSHPLSSQLTSRPILSSRNKSHHHTRHTITNNPSRTSPHHHHSHSLGSHPRRIIIIILTSFKLVVIHSTYRANLTKEEEEEEEEEDEHGKLPSNFLP</sequence>